<evidence type="ECO:0000313" key="3">
    <source>
        <dbReference type="Proteomes" id="UP000006545"/>
    </source>
</evidence>
<feature type="signal peptide" evidence="1">
    <location>
        <begin position="1"/>
        <end position="21"/>
    </location>
</feature>
<evidence type="ECO:0000256" key="1">
    <source>
        <dbReference type="SAM" id="SignalP"/>
    </source>
</evidence>
<keyword evidence="3" id="KW-1185">Reference proteome</keyword>
<gene>
    <name evidence="2" type="ordered locus">Poras_1320</name>
</gene>
<reference evidence="3" key="1">
    <citation type="submission" date="2011-04" db="EMBL/GenBank/DDBJ databases">
        <title>The complete genome of Porphyromonas asaccharolytica DSM 20707.</title>
        <authorList>
            <person name="Lucas S."/>
            <person name="Han J."/>
            <person name="Lapidus A."/>
            <person name="Bruce D."/>
            <person name="Goodwin L."/>
            <person name="Pitluck S."/>
            <person name="Peters L."/>
            <person name="Kyrpides N."/>
            <person name="Mavromatis K."/>
            <person name="Ivanova N."/>
            <person name="Ovchinnikova G."/>
            <person name="Pagani I."/>
            <person name="Lu M."/>
            <person name="Detter J.C."/>
            <person name="Tapia R."/>
            <person name="Han C."/>
            <person name="Land M."/>
            <person name="Hauser L."/>
            <person name="Markowitz V."/>
            <person name="Cheng J.-F."/>
            <person name="Hugenholtz P."/>
            <person name="Woyke T."/>
            <person name="Wu D."/>
            <person name="Gronow S."/>
            <person name="Wellnitz S."/>
            <person name="Brambilla E."/>
            <person name="Klenk H.-P."/>
            <person name="Eisen J.A."/>
        </authorList>
    </citation>
    <scope>NUCLEOTIDE SEQUENCE [LARGE SCALE GENOMIC DNA]</scope>
    <source>
        <strain evidence="3">ATCC 25260 / DSM 20707 / VPI 4198</strain>
    </source>
</reference>
<dbReference type="AlphaFoldDB" id="F4KM93"/>
<accession>F4KM93</accession>
<organism evidence="2 3">
    <name type="scientific">Porphyromonas asaccharolytica (strain ATCC 25260 / DSM 20707 / BCRC 10618 / CCUG 7834 / JCM 6326 / LMG 13178 / VPI 4198 / B440)</name>
    <name type="common">Bacteroides asaccharolyticus</name>
    <dbReference type="NCBI Taxonomy" id="879243"/>
    <lineage>
        <taxon>Bacteria</taxon>
        <taxon>Pseudomonadati</taxon>
        <taxon>Bacteroidota</taxon>
        <taxon>Bacteroidia</taxon>
        <taxon>Bacteroidales</taxon>
        <taxon>Porphyromonadaceae</taxon>
        <taxon>Porphyromonas</taxon>
    </lineage>
</organism>
<sequence length="132" mass="14644">MKHTTWLCALLLFLLPLVAKGQQQVVLDESQQEIVKVIETVMHLSEQEAILDQADATTRKAVEVVRALTGQKEYSEKEATNLASALTLEDNHIVLLPKYQHLAETATWDGVSLAEFVKAIDDFRSAGLTSQP</sequence>
<keyword evidence="1" id="KW-0732">Signal</keyword>
<protein>
    <submittedName>
        <fullName evidence="2">Uncharacterized protein</fullName>
    </submittedName>
</protein>
<name>F4KM93_PORAD</name>
<proteinExistence type="predicted"/>
<dbReference type="Proteomes" id="UP000006545">
    <property type="component" value="Chromosome"/>
</dbReference>
<dbReference type="HOGENOM" id="CLU_1915147_0_0_10"/>
<feature type="chain" id="PRO_5003311762" evidence="1">
    <location>
        <begin position="22"/>
        <end position="132"/>
    </location>
</feature>
<evidence type="ECO:0000313" key="2">
    <source>
        <dbReference type="EMBL" id="AEE13259.1"/>
    </source>
</evidence>
<dbReference type="RefSeq" id="WP_013760651.1">
    <property type="nucleotide sequence ID" value="NC_015501.1"/>
</dbReference>
<dbReference type="STRING" id="879243.Poras_1320"/>
<dbReference type="EMBL" id="CP002689">
    <property type="protein sequence ID" value="AEE13259.1"/>
    <property type="molecule type" value="Genomic_DNA"/>
</dbReference>
<dbReference type="KEGG" id="pah:Poras_1320"/>